<feature type="transmembrane region" description="Helical" evidence="2">
    <location>
        <begin position="47"/>
        <end position="73"/>
    </location>
</feature>
<accession>A0A940WWL7</accession>
<comment type="caution">
    <text evidence="3">The sequence shown here is derived from an EMBL/GenBank/DDBJ whole genome shotgun (WGS) entry which is preliminary data.</text>
</comment>
<keyword evidence="2" id="KW-0472">Membrane</keyword>
<name>A0A940WWL7_9BACI</name>
<evidence type="ECO:0000256" key="2">
    <source>
        <dbReference type="SAM" id="Phobius"/>
    </source>
</evidence>
<keyword evidence="2" id="KW-0812">Transmembrane</keyword>
<dbReference type="EMBL" id="JAGKSQ010000004">
    <property type="protein sequence ID" value="MBP3951708.1"/>
    <property type="molecule type" value="Genomic_DNA"/>
</dbReference>
<gene>
    <name evidence="3" type="ORF">J7W16_11235</name>
</gene>
<organism evidence="3 4">
    <name type="scientific">Halalkalibacter suaedae</name>
    <dbReference type="NCBI Taxonomy" id="2822140"/>
    <lineage>
        <taxon>Bacteria</taxon>
        <taxon>Bacillati</taxon>
        <taxon>Bacillota</taxon>
        <taxon>Bacilli</taxon>
        <taxon>Bacillales</taxon>
        <taxon>Bacillaceae</taxon>
        <taxon>Halalkalibacter</taxon>
    </lineage>
</organism>
<proteinExistence type="predicted"/>
<keyword evidence="4" id="KW-1185">Reference proteome</keyword>
<dbReference type="AlphaFoldDB" id="A0A940WWL7"/>
<keyword evidence="1" id="KW-0175">Coiled coil</keyword>
<evidence type="ECO:0000256" key="1">
    <source>
        <dbReference type="SAM" id="Coils"/>
    </source>
</evidence>
<evidence type="ECO:0000313" key="4">
    <source>
        <dbReference type="Proteomes" id="UP000678228"/>
    </source>
</evidence>
<dbReference type="RefSeq" id="WP_210597402.1">
    <property type="nucleotide sequence ID" value="NZ_JAGKSQ010000004.1"/>
</dbReference>
<sequence length="74" mass="8368">MENETEKQILKELKSMNKSLQEMNKKIDNIDSDGKPSSLLWDISKSLLIGVFILGPAIVVVMSLFQLIGSWLFN</sequence>
<feature type="coiled-coil region" evidence="1">
    <location>
        <begin position="3"/>
        <end position="33"/>
    </location>
</feature>
<evidence type="ECO:0000313" key="3">
    <source>
        <dbReference type="EMBL" id="MBP3951708.1"/>
    </source>
</evidence>
<dbReference type="Proteomes" id="UP000678228">
    <property type="component" value="Unassembled WGS sequence"/>
</dbReference>
<protein>
    <submittedName>
        <fullName evidence="3">Uncharacterized protein</fullName>
    </submittedName>
</protein>
<reference evidence="3" key="1">
    <citation type="submission" date="2021-03" db="EMBL/GenBank/DDBJ databases">
        <title>Bacillus suaedae sp. nov., isolated from Suaeda aralocaspica.</title>
        <authorList>
            <person name="Lei R.F.R."/>
        </authorList>
    </citation>
    <scope>NUCLEOTIDE SEQUENCE</scope>
    <source>
        <strain evidence="3">YZJH907-2</strain>
    </source>
</reference>
<keyword evidence="2" id="KW-1133">Transmembrane helix</keyword>